<proteinExistence type="predicted"/>
<comment type="caution">
    <text evidence="1">The sequence shown here is derived from an EMBL/GenBank/DDBJ whole genome shotgun (WGS) entry which is preliminary data.</text>
</comment>
<reference evidence="1 2" key="1">
    <citation type="submission" date="2015-11" db="EMBL/GenBank/DDBJ databases">
        <title>Expanding the genomic diversity of Burkholderia species for the development of highly accurate diagnostics.</title>
        <authorList>
            <person name="Sahl J."/>
            <person name="Keim P."/>
            <person name="Wagner D."/>
        </authorList>
    </citation>
    <scope>NUCLEOTIDE SEQUENCE [LARGE SCALE GENOMIC DNA]</scope>
    <source>
        <strain evidence="1 2">MSMB1301WGS</strain>
    </source>
</reference>
<sequence length="375" mass="42241">MLAYTIHYRNPGVHTVSAVIGQLDRVQWQAARRLVKTREGGRSAALPATVCDAVRSAVHVHVAGCFPLPHFYGLYSQRQWSRGLSWLRAYPAYQALEGAARRWESDMRVLLGARYDALFVGRGPGSLECPVESIRNLPNCYASEFGEHARDPRSPDTLASIYSRFDANIVFHRERLTVLRDIRIYDPTFDPDRKVRLLGRHASATLEPLLRDIHGLKLPGGFRSPTVSEIVDGRFTVAELLQRRDDQARADASARHAADLEVRTWIGLALDVFENVSTRHLATINRLLKDRSRGKLAITRYLPGGPELCLNIRDLRLITSHAYRAEATDLSLLVSYLDLLYDELTSLVHDDSSCYWAASNRADARFSTFLSTLSQ</sequence>
<organism evidence="1 2">
    <name type="scientific">Burkholderia territorii</name>
    <dbReference type="NCBI Taxonomy" id="1503055"/>
    <lineage>
        <taxon>Bacteria</taxon>
        <taxon>Pseudomonadati</taxon>
        <taxon>Pseudomonadota</taxon>
        <taxon>Betaproteobacteria</taxon>
        <taxon>Burkholderiales</taxon>
        <taxon>Burkholderiaceae</taxon>
        <taxon>Burkholderia</taxon>
        <taxon>Burkholderia cepacia complex</taxon>
    </lineage>
</organism>
<evidence type="ECO:0000313" key="2">
    <source>
        <dbReference type="Proteomes" id="UP000062317"/>
    </source>
</evidence>
<name>A0A106DR79_9BURK</name>
<keyword evidence="2" id="KW-1185">Reference proteome</keyword>
<evidence type="ECO:0000313" key="1">
    <source>
        <dbReference type="EMBL" id="KVV40950.1"/>
    </source>
</evidence>
<dbReference type="RefSeq" id="WP_060108271.1">
    <property type="nucleotide sequence ID" value="NZ_LPEQ01000113.1"/>
</dbReference>
<dbReference type="Proteomes" id="UP000062317">
    <property type="component" value="Unassembled WGS sequence"/>
</dbReference>
<protein>
    <submittedName>
        <fullName evidence="1">Uncharacterized protein</fullName>
    </submittedName>
</protein>
<gene>
    <name evidence="1" type="ORF">WT27_13590</name>
</gene>
<accession>A0A106DR79</accession>
<dbReference type="AlphaFoldDB" id="A0A106DR79"/>
<dbReference type="EMBL" id="LPEQ01000113">
    <property type="protein sequence ID" value="KVV40950.1"/>
    <property type="molecule type" value="Genomic_DNA"/>
</dbReference>